<keyword evidence="3" id="KW-0862">Zinc</keyword>
<gene>
    <name evidence="5" type="ORF">JYU34_004350</name>
</gene>
<protein>
    <recommendedName>
        <fullName evidence="4">FLYWCH-type domain-containing protein</fullName>
    </recommendedName>
</protein>
<evidence type="ECO:0000313" key="5">
    <source>
        <dbReference type="EMBL" id="KAG7309839.1"/>
    </source>
</evidence>
<sequence length="108" mass="12553">MGCWTCRETTTTSRRSTTAPGTDSLSGVLIPSRMGKHPVLLYNNYSYNFVNNKTEEKLWYCIKRGRLQCKAYVKTHKETPETPYEVNEVHNHQPARYHITKTGQYILI</sequence>
<dbReference type="Gene3D" id="2.20.25.240">
    <property type="match status" value="1"/>
</dbReference>
<keyword evidence="2" id="KW-0863">Zinc-finger</keyword>
<dbReference type="Proteomes" id="UP000823941">
    <property type="component" value="Chromosome 6"/>
</dbReference>
<dbReference type="Pfam" id="PF04500">
    <property type="entry name" value="FLYWCH"/>
    <property type="match status" value="1"/>
</dbReference>
<dbReference type="InterPro" id="IPR007588">
    <property type="entry name" value="Znf_FLYWCH"/>
</dbReference>
<dbReference type="EMBL" id="JAHIBW010000006">
    <property type="protein sequence ID" value="KAG7309839.1"/>
    <property type="molecule type" value="Genomic_DNA"/>
</dbReference>
<comment type="caution">
    <text evidence="5">The sequence shown here is derived from an EMBL/GenBank/DDBJ whole genome shotgun (WGS) entry which is preliminary data.</text>
</comment>
<evidence type="ECO:0000256" key="1">
    <source>
        <dbReference type="ARBA" id="ARBA00022723"/>
    </source>
</evidence>
<organism evidence="5 6">
    <name type="scientific">Plutella xylostella</name>
    <name type="common">Diamondback moth</name>
    <name type="synonym">Plutella maculipennis</name>
    <dbReference type="NCBI Taxonomy" id="51655"/>
    <lineage>
        <taxon>Eukaryota</taxon>
        <taxon>Metazoa</taxon>
        <taxon>Ecdysozoa</taxon>
        <taxon>Arthropoda</taxon>
        <taxon>Hexapoda</taxon>
        <taxon>Insecta</taxon>
        <taxon>Pterygota</taxon>
        <taxon>Neoptera</taxon>
        <taxon>Endopterygota</taxon>
        <taxon>Lepidoptera</taxon>
        <taxon>Glossata</taxon>
        <taxon>Ditrysia</taxon>
        <taxon>Yponomeutoidea</taxon>
        <taxon>Plutellidae</taxon>
        <taxon>Plutella</taxon>
    </lineage>
</organism>
<evidence type="ECO:0000256" key="3">
    <source>
        <dbReference type="ARBA" id="ARBA00022833"/>
    </source>
</evidence>
<accession>A0ABQ7QXV9</accession>
<proteinExistence type="predicted"/>
<evidence type="ECO:0000259" key="4">
    <source>
        <dbReference type="Pfam" id="PF04500"/>
    </source>
</evidence>
<keyword evidence="6" id="KW-1185">Reference proteome</keyword>
<evidence type="ECO:0000313" key="6">
    <source>
        <dbReference type="Proteomes" id="UP000823941"/>
    </source>
</evidence>
<reference evidence="5 6" key="1">
    <citation type="submission" date="2021-06" db="EMBL/GenBank/DDBJ databases">
        <title>A haploid diamondback moth (Plutella xylostella L.) genome assembly resolves 31 chromosomes and identifies a diamide resistance mutation.</title>
        <authorList>
            <person name="Ward C.M."/>
            <person name="Perry K.D."/>
            <person name="Baker G."/>
            <person name="Powis K."/>
            <person name="Heckel D.G."/>
            <person name="Baxter S.W."/>
        </authorList>
    </citation>
    <scope>NUCLEOTIDE SEQUENCE [LARGE SCALE GENOMIC DNA]</scope>
    <source>
        <strain evidence="5 6">LV</strain>
        <tissue evidence="5">Single pupa</tissue>
    </source>
</reference>
<feature type="domain" description="FLYWCH-type" evidence="4">
    <location>
        <begin position="35"/>
        <end position="92"/>
    </location>
</feature>
<name>A0ABQ7QXV9_PLUXY</name>
<keyword evidence="1" id="KW-0479">Metal-binding</keyword>
<evidence type="ECO:0000256" key="2">
    <source>
        <dbReference type="ARBA" id="ARBA00022771"/>
    </source>
</evidence>